<dbReference type="PANTHER" id="PTHR33053">
    <property type="entry name" value="PROTEIN, PUTATIVE-RELATED"/>
    <property type="match status" value="1"/>
</dbReference>
<evidence type="ECO:0000313" key="2">
    <source>
        <dbReference type="RefSeq" id="XP_065664460.1"/>
    </source>
</evidence>
<sequence length="169" mass="20114">MKINEISCHLEQLKLPSECNRQPRSLKELKMWQATEFKQFLLYTGPVVLKGILTRDSYRNFISFSIAIRITCYKEVERRTALLPYAKELLEWFVFNAKDFYGRTFSTYNTHSLIHIHEDVMNHGEDLISMSAFKFENHMQVLKHFIRNANSPLVQVIKRSRVRECKRIN</sequence>
<accession>A0ABM4CRF0</accession>
<proteinExistence type="predicted"/>
<keyword evidence="1" id="KW-1185">Reference proteome</keyword>
<dbReference type="Proteomes" id="UP001652625">
    <property type="component" value="Chromosome 10"/>
</dbReference>
<organism evidence="1 2">
    <name type="scientific">Hydra vulgaris</name>
    <name type="common">Hydra</name>
    <name type="synonym">Hydra attenuata</name>
    <dbReference type="NCBI Taxonomy" id="6087"/>
    <lineage>
        <taxon>Eukaryota</taxon>
        <taxon>Metazoa</taxon>
        <taxon>Cnidaria</taxon>
        <taxon>Hydrozoa</taxon>
        <taxon>Hydroidolina</taxon>
        <taxon>Anthoathecata</taxon>
        <taxon>Aplanulata</taxon>
        <taxon>Hydridae</taxon>
        <taxon>Hydra</taxon>
    </lineage>
</organism>
<evidence type="ECO:0000313" key="1">
    <source>
        <dbReference type="Proteomes" id="UP001652625"/>
    </source>
</evidence>
<name>A0ABM4CRF0_HYDVU</name>
<dbReference type="GeneID" id="136086117"/>
<dbReference type="RefSeq" id="XP_065664460.1">
    <property type="nucleotide sequence ID" value="XM_065808388.1"/>
</dbReference>
<reference evidence="2" key="1">
    <citation type="submission" date="2025-08" db="UniProtKB">
        <authorList>
            <consortium name="RefSeq"/>
        </authorList>
    </citation>
    <scope>IDENTIFICATION</scope>
</reference>
<gene>
    <name evidence="2" type="primary">LOC136086117</name>
</gene>
<protein>
    <submittedName>
        <fullName evidence="2">Uncharacterized protein LOC136086117</fullName>
    </submittedName>
</protein>